<name>A0AB39BJ39_9MICO</name>
<dbReference type="AlphaFoldDB" id="A0AB39BJ39"/>
<dbReference type="Gene3D" id="3.40.50.12080">
    <property type="match status" value="1"/>
</dbReference>
<dbReference type="InterPro" id="IPR041307">
    <property type="entry name" value="WcbI"/>
</dbReference>
<evidence type="ECO:0000313" key="3">
    <source>
        <dbReference type="EMBL" id="XDI06198.1"/>
    </source>
</evidence>
<feature type="region of interest" description="Disordered" evidence="1">
    <location>
        <begin position="1"/>
        <end position="23"/>
    </location>
</feature>
<gene>
    <name evidence="3" type="ORF">ABFY20_03630</name>
</gene>
<dbReference type="EMBL" id="CP162511">
    <property type="protein sequence ID" value="XDI06198.1"/>
    <property type="molecule type" value="Genomic_DNA"/>
</dbReference>
<accession>A0AB39BJ39</accession>
<organism evidence="3">
    <name type="scientific">Herbiconiux sp. A18JL235</name>
    <dbReference type="NCBI Taxonomy" id="3152363"/>
    <lineage>
        <taxon>Bacteria</taxon>
        <taxon>Bacillati</taxon>
        <taxon>Actinomycetota</taxon>
        <taxon>Actinomycetes</taxon>
        <taxon>Micrococcales</taxon>
        <taxon>Microbacteriaceae</taxon>
        <taxon>Herbiconiux</taxon>
    </lineage>
</organism>
<reference evidence="3" key="1">
    <citation type="submission" date="2024-05" db="EMBL/GenBank/DDBJ databases">
        <title>Herbiconiux sp. A18JL235.</title>
        <authorList>
            <person name="Zhang G."/>
        </authorList>
    </citation>
    <scope>NUCLEOTIDE SEQUENCE</scope>
    <source>
        <strain evidence="3">A18JL235</strain>
    </source>
</reference>
<evidence type="ECO:0000259" key="2">
    <source>
        <dbReference type="Pfam" id="PF18588"/>
    </source>
</evidence>
<evidence type="ECO:0000256" key="1">
    <source>
        <dbReference type="SAM" id="MobiDB-lite"/>
    </source>
</evidence>
<proteinExistence type="predicted"/>
<dbReference type="Pfam" id="PF18588">
    <property type="entry name" value="WcbI"/>
    <property type="match status" value="1"/>
</dbReference>
<dbReference type="RefSeq" id="WP_368498587.1">
    <property type="nucleotide sequence ID" value="NZ_CP162511.1"/>
</dbReference>
<sequence length="305" mass="32767">MPDLSLATAPPHLRPFHSSPEQAAGGGERVVLTIGNCQAESLRVVLPQDAGLLTVRTPPVHELTETDARQLHAWIARADLVALQPVRDDYRGLPVGTRQLLQANAGRARVAVVPIIRYAGLYPRQLIVRPPSDTSLTPPLVPYHDAGVLLEAAGHRLPPLTPAAVHAVARASLDELRAREAAHGTVRASDLFDAPSFGLMRTINHPGNPVWAALASRVLEAWGVTAAPHDPGRPLLDSVHAPREQAVIDAFGLEADARPDWTVDGETVGFERMRRAHLDWYAEHPDAVAAGLARHEATLRALAGA</sequence>
<protein>
    <submittedName>
        <fullName evidence="3">WcbI family polysaccharide biosynthesis putative acetyltransferase</fullName>
    </submittedName>
</protein>
<feature type="domain" description="Polysaccharide biosynthesis enzyme WcbI" evidence="2">
    <location>
        <begin position="32"/>
        <end position="225"/>
    </location>
</feature>